<sequence>MGLPSTAVSEYLEIDSDLGVTQKVAIPALRRQEVKCQSSSPERNSFQSTPSSERGDSINGSAHSAQPHQANDGHGSGNDCKPLNNGKSCGSPQSYSICGCPPSDTDPWPSNDDVLNTTLCAIAEELIQQYNTRGLDMEEIRKKLWIGFSKGLRDDGCRVQNQVLFQVLDEISNM</sequence>
<accession>A0A2I1D2Y8</accession>
<feature type="region of interest" description="Disordered" evidence="1">
    <location>
        <begin position="32"/>
        <end position="94"/>
    </location>
</feature>
<dbReference type="PANTHER" id="PTHR42070">
    <property type="entry name" value="FILAMENT ASSOCIATED PROTEIN, PUTATIVE (AFU_ORTHOLOGUE AFUA_8G06630)-RELATED"/>
    <property type="match status" value="1"/>
</dbReference>
<dbReference type="Proteomes" id="UP000234254">
    <property type="component" value="Unassembled WGS sequence"/>
</dbReference>
<proteinExistence type="predicted"/>
<organism evidence="2 3">
    <name type="scientific">Aspergillus campestris (strain IBT 28561)</name>
    <dbReference type="NCBI Taxonomy" id="1392248"/>
    <lineage>
        <taxon>Eukaryota</taxon>
        <taxon>Fungi</taxon>
        <taxon>Dikarya</taxon>
        <taxon>Ascomycota</taxon>
        <taxon>Pezizomycotina</taxon>
        <taxon>Eurotiomycetes</taxon>
        <taxon>Eurotiomycetidae</taxon>
        <taxon>Eurotiales</taxon>
        <taxon>Aspergillaceae</taxon>
        <taxon>Aspergillus</taxon>
        <taxon>Aspergillus subgen. Circumdati</taxon>
    </lineage>
</organism>
<feature type="compositionally biased region" description="Polar residues" evidence="1">
    <location>
        <begin position="35"/>
        <end position="69"/>
    </location>
</feature>
<dbReference type="VEuPathDB" id="FungiDB:P168DRAFT_154512"/>
<feature type="compositionally biased region" description="Polar residues" evidence="1">
    <location>
        <begin position="85"/>
        <end position="94"/>
    </location>
</feature>
<dbReference type="RefSeq" id="XP_024692835.1">
    <property type="nucleotide sequence ID" value="XM_024832819.1"/>
</dbReference>
<protein>
    <submittedName>
        <fullName evidence="2">Uncharacterized protein</fullName>
    </submittedName>
</protein>
<evidence type="ECO:0000313" key="2">
    <source>
        <dbReference type="EMBL" id="PKY04241.1"/>
    </source>
</evidence>
<dbReference type="GeneID" id="36540342"/>
<evidence type="ECO:0000313" key="3">
    <source>
        <dbReference type="Proteomes" id="UP000234254"/>
    </source>
</evidence>
<dbReference type="OrthoDB" id="4505928at2759"/>
<name>A0A2I1D2Y8_ASPC2</name>
<dbReference type="PANTHER" id="PTHR42070:SF1">
    <property type="entry name" value="FILAMENT ASSOCIATED PROTEIN, PUTATIVE (AFU_ORTHOLOGUE AFUA_8G06630)-RELATED"/>
    <property type="match status" value="1"/>
</dbReference>
<comment type="caution">
    <text evidence="2">The sequence shown here is derived from an EMBL/GenBank/DDBJ whole genome shotgun (WGS) entry which is preliminary data.</text>
</comment>
<reference evidence="2" key="1">
    <citation type="submission" date="2016-12" db="EMBL/GenBank/DDBJ databases">
        <title>The genomes of Aspergillus section Nigri reveals drivers in fungal speciation.</title>
        <authorList>
            <consortium name="DOE Joint Genome Institute"/>
            <person name="Vesth T.C."/>
            <person name="Nybo J."/>
            <person name="Theobald S."/>
            <person name="Brandl J."/>
            <person name="Frisvad J.C."/>
            <person name="Nielsen K.F."/>
            <person name="Lyhne E.K."/>
            <person name="Kogle M.E."/>
            <person name="Kuo A."/>
            <person name="Riley R."/>
            <person name="Clum A."/>
            <person name="Nolan M."/>
            <person name="Lipzen A."/>
            <person name="Salamov A."/>
            <person name="Henrissat B."/>
            <person name="Wiebenga A."/>
            <person name="De vries R.P."/>
            <person name="Grigoriev I.V."/>
            <person name="Mortensen U.H."/>
            <person name="Andersen M.R."/>
            <person name="Baker S.E."/>
        </authorList>
    </citation>
    <scope>NUCLEOTIDE SEQUENCE</scope>
    <source>
        <strain evidence="2">IBT 28561</strain>
    </source>
</reference>
<gene>
    <name evidence="2" type="ORF">P168DRAFT_154512</name>
</gene>
<dbReference type="EMBL" id="MSFM01000006">
    <property type="protein sequence ID" value="PKY04241.1"/>
    <property type="molecule type" value="Genomic_DNA"/>
</dbReference>
<feature type="region of interest" description="Disordered" evidence="1">
    <location>
        <begin position="1"/>
        <end position="20"/>
    </location>
</feature>
<keyword evidence="3" id="KW-1185">Reference proteome</keyword>
<dbReference type="AlphaFoldDB" id="A0A2I1D2Y8"/>
<evidence type="ECO:0000256" key="1">
    <source>
        <dbReference type="SAM" id="MobiDB-lite"/>
    </source>
</evidence>